<comment type="caution">
    <text evidence="1">The sequence shown here is derived from an EMBL/GenBank/DDBJ whole genome shotgun (WGS) entry which is preliminary data.</text>
</comment>
<accession>A0A9N9DP89</accession>
<gene>
    <name evidence="1" type="ORF">AMORRO_LOCUS9765</name>
</gene>
<reference evidence="1" key="1">
    <citation type="submission" date="2021-06" db="EMBL/GenBank/DDBJ databases">
        <authorList>
            <person name="Kallberg Y."/>
            <person name="Tangrot J."/>
            <person name="Rosling A."/>
        </authorList>
    </citation>
    <scope>NUCLEOTIDE SEQUENCE</scope>
    <source>
        <strain evidence="1">CL551</strain>
    </source>
</reference>
<evidence type="ECO:0000313" key="2">
    <source>
        <dbReference type="Proteomes" id="UP000789342"/>
    </source>
</evidence>
<name>A0A9N9DP89_9GLOM</name>
<dbReference type="OrthoDB" id="2426287at2759"/>
<dbReference type="AlphaFoldDB" id="A0A9N9DP89"/>
<keyword evidence="2" id="KW-1185">Reference proteome</keyword>
<protein>
    <submittedName>
        <fullName evidence="1">13897_t:CDS:1</fullName>
    </submittedName>
</protein>
<proteinExistence type="predicted"/>
<sequence length="84" mass="9253">EIDISLKLSVANKNNGRKIAKINTLDTGVIMMAADLNINGNKIAISMDQFKADATMVTLLMPNIENNMDGVKMESMRIKKNKVT</sequence>
<evidence type="ECO:0000313" key="1">
    <source>
        <dbReference type="EMBL" id="CAG8646686.1"/>
    </source>
</evidence>
<dbReference type="EMBL" id="CAJVPV010009956">
    <property type="protein sequence ID" value="CAG8646686.1"/>
    <property type="molecule type" value="Genomic_DNA"/>
</dbReference>
<dbReference type="Proteomes" id="UP000789342">
    <property type="component" value="Unassembled WGS sequence"/>
</dbReference>
<organism evidence="1 2">
    <name type="scientific">Acaulospora morrowiae</name>
    <dbReference type="NCBI Taxonomy" id="94023"/>
    <lineage>
        <taxon>Eukaryota</taxon>
        <taxon>Fungi</taxon>
        <taxon>Fungi incertae sedis</taxon>
        <taxon>Mucoromycota</taxon>
        <taxon>Glomeromycotina</taxon>
        <taxon>Glomeromycetes</taxon>
        <taxon>Diversisporales</taxon>
        <taxon>Acaulosporaceae</taxon>
        <taxon>Acaulospora</taxon>
    </lineage>
</organism>
<feature type="non-terminal residue" evidence="1">
    <location>
        <position position="1"/>
    </location>
</feature>